<dbReference type="Proteomes" id="UP000460435">
    <property type="component" value="Unassembled WGS sequence"/>
</dbReference>
<dbReference type="SMART" id="SM00342">
    <property type="entry name" value="HTH_ARAC"/>
    <property type="match status" value="1"/>
</dbReference>
<dbReference type="AlphaFoldDB" id="A0A7K3M1N4"/>
<keyword evidence="1" id="KW-0805">Transcription regulation</keyword>
<dbReference type="GO" id="GO:0003700">
    <property type="term" value="F:DNA-binding transcription factor activity"/>
    <property type="evidence" value="ECO:0007669"/>
    <property type="project" value="InterPro"/>
</dbReference>
<evidence type="ECO:0000256" key="1">
    <source>
        <dbReference type="ARBA" id="ARBA00023015"/>
    </source>
</evidence>
<dbReference type="InterPro" id="IPR032783">
    <property type="entry name" value="AraC_lig"/>
</dbReference>
<dbReference type="PANTHER" id="PTHR46796:SF13">
    <property type="entry name" value="HTH-TYPE TRANSCRIPTIONAL ACTIVATOR RHAS"/>
    <property type="match status" value="1"/>
</dbReference>
<organism evidence="5 6">
    <name type="scientific">Phytoactinopolyspora mesophila</name>
    <dbReference type="NCBI Taxonomy" id="2650750"/>
    <lineage>
        <taxon>Bacteria</taxon>
        <taxon>Bacillati</taxon>
        <taxon>Actinomycetota</taxon>
        <taxon>Actinomycetes</taxon>
        <taxon>Jiangellales</taxon>
        <taxon>Jiangellaceae</taxon>
        <taxon>Phytoactinopolyspora</taxon>
    </lineage>
</organism>
<dbReference type="InterPro" id="IPR050204">
    <property type="entry name" value="AraC_XylS_family_regulators"/>
</dbReference>
<sequence>MDVLANLMNDVRSSGSLFGRTLMEPPWSVRFADGAPLTLVAMLRGNGWLVPDDGAPVRLAARDIALVVGGTHFSVTDDPTLETPPYYIVNGPDHCTTPGGQVVGSEVMLGTRTCGENRDSPNVLLTATYQVKGSISERLLNGLPTVVAVPCDNEPCPILDVTTAEIERDDPGQQAILDRLLDLLLLGTLREWFALPEATPPRWYRAWGDPVVGPALRAIHDSPAQPWTVASLAVEAGTSRATFARRFTEMLDEPPMAYVTNWRLSLAADLLQRTDATLESIARQVGYSNAYALSAAFKRNFGTRPTVHRALVTAA</sequence>
<accession>A0A7K3M1N4</accession>
<feature type="domain" description="HTH araC/xylS-type" evidence="4">
    <location>
        <begin position="213"/>
        <end position="311"/>
    </location>
</feature>
<reference evidence="5 6" key="1">
    <citation type="submission" date="2019-11" db="EMBL/GenBank/DDBJ databases">
        <authorList>
            <person name="Li X.-J."/>
            <person name="Feng X.-M."/>
        </authorList>
    </citation>
    <scope>NUCLEOTIDE SEQUENCE [LARGE SCALE GENOMIC DNA]</scope>
    <source>
        <strain evidence="5 6">XMNu-373</strain>
    </source>
</reference>
<comment type="caution">
    <text evidence="5">The sequence shown here is derived from an EMBL/GenBank/DDBJ whole genome shotgun (WGS) entry which is preliminary data.</text>
</comment>
<dbReference type="RefSeq" id="WP_162449870.1">
    <property type="nucleotide sequence ID" value="NZ_WLZY01000002.1"/>
</dbReference>
<dbReference type="SUPFAM" id="SSF46689">
    <property type="entry name" value="Homeodomain-like"/>
    <property type="match status" value="2"/>
</dbReference>
<proteinExistence type="predicted"/>
<dbReference type="InterPro" id="IPR009057">
    <property type="entry name" value="Homeodomain-like_sf"/>
</dbReference>
<protein>
    <submittedName>
        <fullName evidence="5">Helix-turn-helix domain-containing protein</fullName>
    </submittedName>
</protein>
<evidence type="ECO:0000256" key="3">
    <source>
        <dbReference type="ARBA" id="ARBA00023163"/>
    </source>
</evidence>
<evidence type="ECO:0000313" key="5">
    <source>
        <dbReference type="EMBL" id="NDL57205.1"/>
    </source>
</evidence>
<dbReference type="PROSITE" id="PS01124">
    <property type="entry name" value="HTH_ARAC_FAMILY_2"/>
    <property type="match status" value="1"/>
</dbReference>
<dbReference type="Gene3D" id="1.10.10.60">
    <property type="entry name" value="Homeodomain-like"/>
    <property type="match status" value="1"/>
</dbReference>
<dbReference type="PANTHER" id="PTHR46796">
    <property type="entry name" value="HTH-TYPE TRANSCRIPTIONAL ACTIVATOR RHAS-RELATED"/>
    <property type="match status" value="1"/>
</dbReference>
<keyword evidence="6" id="KW-1185">Reference proteome</keyword>
<dbReference type="Pfam" id="PF12852">
    <property type="entry name" value="Cupin_6"/>
    <property type="match status" value="1"/>
</dbReference>
<evidence type="ECO:0000313" key="6">
    <source>
        <dbReference type="Proteomes" id="UP000460435"/>
    </source>
</evidence>
<keyword evidence="3" id="KW-0804">Transcription</keyword>
<gene>
    <name evidence="5" type="ORF">F7O44_09005</name>
</gene>
<keyword evidence="2" id="KW-0238">DNA-binding</keyword>
<evidence type="ECO:0000259" key="4">
    <source>
        <dbReference type="PROSITE" id="PS01124"/>
    </source>
</evidence>
<name>A0A7K3M1N4_9ACTN</name>
<dbReference type="Pfam" id="PF12833">
    <property type="entry name" value="HTH_18"/>
    <property type="match status" value="1"/>
</dbReference>
<dbReference type="InterPro" id="IPR018060">
    <property type="entry name" value="HTH_AraC"/>
</dbReference>
<dbReference type="GO" id="GO:0043565">
    <property type="term" value="F:sequence-specific DNA binding"/>
    <property type="evidence" value="ECO:0007669"/>
    <property type="project" value="InterPro"/>
</dbReference>
<dbReference type="EMBL" id="WLZY01000002">
    <property type="protein sequence ID" value="NDL57205.1"/>
    <property type="molecule type" value="Genomic_DNA"/>
</dbReference>
<evidence type="ECO:0000256" key="2">
    <source>
        <dbReference type="ARBA" id="ARBA00023125"/>
    </source>
</evidence>